<dbReference type="EC" id="2.7.11.1" evidence="1"/>
<feature type="region of interest" description="Disordered" evidence="8">
    <location>
        <begin position="351"/>
        <end position="499"/>
    </location>
</feature>
<keyword evidence="4 7" id="KW-0547">Nucleotide-binding</keyword>
<dbReference type="PROSITE" id="PS50011">
    <property type="entry name" value="PROTEIN_KINASE_DOM"/>
    <property type="match status" value="1"/>
</dbReference>
<keyword evidence="3" id="KW-0808">Transferase</keyword>
<feature type="region of interest" description="Disordered" evidence="8">
    <location>
        <begin position="594"/>
        <end position="711"/>
    </location>
</feature>
<dbReference type="InterPro" id="IPR000719">
    <property type="entry name" value="Prot_kinase_dom"/>
</dbReference>
<evidence type="ECO:0000259" key="9">
    <source>
        <dbReference type="PROSITE" id="PS50011"/>
    </source>
</evidence>
<feature type="compositionally biased region" description="Polar residues" evidence="8">
    <location>
        <begin position="697"/>
        <end position="711"/>
    </location>
</feature>
<feature type="binding site" evidence="7">
    <location>
        <position position="34"/>
    </location>
    <ligand>
        <name>ATP</name>
        <dbReference type="ChEBI" id="CHEBI:30616"/>
    </ligand>
</feature>
<dbReference type="InterPro" id="IPR017441">
    <property type="entry name" value="Protein_kinase_ATP_BS"/>
</dbReference>
<dbReference type="PANTHER" id="PTHR43289">
    <property type="entry name" value="MITOGEN-ACTIVATED PROTEIN KINASE KINASE KINASE 20-RELATED"/>
    <property type="match status" value="1"/>
</dbReference>
<keyword evidence="5" id="KW-0418">Kinase</keyword>
<feature type="compositionally biased region" description="Gly residues" evidence="8">
    <location>
        <begin position="669"/>
        <end position="679"/>
    </location>
</feature>
<keyword evidence="11" id="KW-1185">Reference proteome</keyword>
<feature type="compositionally biased region" description="Polar residues" evidence="8">
    <location>
        <begin position="461"/>
        <end position="470"/>
    </location>
</feature>
<organism evidence="10 11">
    <name type="scientific">Streptosporangium pseudovulgare</name>
    <dbReference type="NCBI Taxonomy" id="35765"/>
    <lineage>
        <taxon>Bacteria</taxon>
        <taxon>Bacillati</taxon>
        <taxon>Actinomycetota</taxon>
        <taxon>Actinomycetes</taxon>
        <taxon>Streptosporangiales</taxon>
        <taxon>Streptosporangiaceae</taxon>
        <taxon>Streptosporangium</taxon>
    </lineage>
</organism>
<dbReference type="EMBL" id="BMQJ01000001">
    <property type="protein sequence ID" value="GGP81281.1"/>
    <property type="molecule type" value="Genomic_DNA"/>
</dbReference>
<feature type="region of interest" description="Disordered" evidence="8">
    <location>
        <begin position="151"/>
        <end position="175"/>
    </location>
</feature>
<dbReference type="RefSeq" id="WP_189244982.1">
    <property type="nucleotide sequence ID" value="NZ_BMQJ01000001.1"/>
</dbReference>
<feature type="compositionally biased region" description="Basic and acidic residues" evidence="8">
    <location>
        <begin position="369"/>
        <end position="383"/>
    </location>
</feature>
<evidence type="ECO:0000313" key="11">
    <source>
        <dbReference type="Proteomes" id="UP000611554"/>
    </source>
</evidence>
<dbReference type="PANTHER" id="PTHR43289:SF6">
    <property type="entry name" value="SERINE_THREONINE-PROTEIN KINASE NEKL-3"/>
    <property type="match status" value="1"/>
</dbReference>
<evidence type="ECO:0000256" key="6">
    <source>
        <dbReference type="ARBA" id="ARBA00022840"/>
    </source>
</evidence>
<sequence length="711" mass="71475">MVPGYREVRELGSGGGGRVVLATYEATGAYVAIKYLGASLRDSPGFLSGFRRDARVLAELRDPNVVSLHEYYEDVIQAAIVMELVDGVSLRRILARHGALGPEAALVVLRDSLAGLAAAHAAGVAHRGHRPENVLVQADGTGKLADLGVAARTAEPGPPGGPPHAVSERRDGRPAGPAGDLYAAACVFFECLTGHPPYGTAPTEPAEPAELGHRHRTAPVPVEAVPASARELRELMARGLAEDPADRPATAREFAADLEAVASAACGPGWERRGRQRLAELAIGLALAFPLARTVPKTCVPRPPNAAGRPGGTRRPRLGPRIVAAAGVIGVAVTTGLVVAGRIPDRLASDTVFTPAPGHPAGGGTAASGDRRTTRPAAHERSRGSVVPSPSPGPPRSAAPGRTVPPAPTGPGGRTDRPVSPAPTGGPGRPDPTARPSRPEPTPTGSGRGRPKPTATEDRPSSTPTATASGRPSPTGSTASPGTPSPAGPSPTPSPGAPAAEVEIISFDGAEIGLRVRAAGTSAVTVRLGFAQKVVGGEGGLTGDVRTLTLSGLTEYTRRVPGEFAALPPCGEYVHRLVTATVVPGGEMRSRDVRLGLPACGPSGRSGVSGLSGSSGSPGPSGPGTDRDRAGTDPGPGVSVTDGLAEADDFAGAEGLAGAEGRAEADGRAGTGSLAGGRPPGRAAGVPAPPETGRSAAGTQVSQKITLNRVL</sequence>
<reference evidence="11" key="1">
    <citation type="journal article" date="2019" name="Int. J. Syst. Evol. Microbiol.">
        <title>The Global Catalogue of Microorganisms (GCM) 10K type strain sequencing project: providing services to taxonomists for standard genome sequencing and annotation.</title>
        <authorList>
            <consortium name="The Broad Institute Genomics Platform"/>
            <consortium name="The Broad Institute Genome Sequencing Center for Infectious Disease"/>
            <person name="Wu L."/>
            <person name="Ma J."/>
        </authorList>
    </citation>
    <scope>NUCLEOTIDE SEQUENCE [LARGE SCALE GENOMIC DNA]</scope>
    <source>
        <strain evidence="11">JCM 3115</strain>
    </source>
</reference>
<dbReference type="CDD" id="cd14014">
    <property type="entry name" value="STKc_PknB_like"/>
    <property type="match status" value="1"/>
</dbReference>
<feature type="compositionally biased region" description="Pro residues" evidence="8">
    <location>
        <begin position="483"/>
        <end position="496"/>
    </location>
</feature>
<dbReference type="Gene3D" id="1.10.510.10">
    <property type="entry name" value="Transferase(Phosphotransferase) domain 1"/>
    <property type="match status" value="1"/>
</dbReference>
<evidence type="ECO:0000256" key="3">
    <source>
        <dbReference type="ARBA" id="ARBA00022679"/>
    </source>
</evidence>
<proteinExistence type="predicted"/>
<feature type="compositionally biased region" description="Low complexity" evidence="8">
    <location>
        <begin position="472"/>
        <end position="482"/>
    </location>
</feature>
<keyword evidence="6 7" id="KW-0067">ATP-binding</keyword>
<name>A0ABQ2QIL2_9ACTN</name>
<dbReference type="Proteomes" id="UP000611554">
    <property type="component" value="Unassembled WGS sequence"/>
</dbReference>
<protein>
    <recommendedName>
        <fullName evidence="1">non-specific serine/threonine protein kinase</fullName>
        <ecNumber evidence="1">2.7.11.1</ecNumber>
    </recommendedName>
</protein>
<evidence type="ECO:0000256" key="7">
    <source>
        <dbReference type="PROSITE-ProRule" id="PRU10141"/>
    </source>
</evidence>
<feature type="region of interest" description="Disordered" evidence="8">
    <location>
        <begin position="299"/>
        <end position="318"/>
    </location>
</feature>
<dbReference type="Gene3D" id="3.30.200.20">
    <property type="entry name" value="Phosphorylase Kinase, domain 1"/>
    <property type="match status" value="1"/>
</dbReference>
<accession>A0ABQ2QIL2</accession>
<dbReference type="PRINTS" id="PR01217">
    <property type="entry name" value="PRICHEXTENSN"/>
</dbReference>
<comment type="caution">
    <text evidence="10">The sequence shown here is derived from an EMBL/GenBank/DDBJ whole genome shotgun (WGS) entry which is preliminary data.</text>
</comment>
<feature type="compositionally biased region" description="Pro residues" evidence="8">
    <location>
        <begin position="389"/>
        <end position="409"/>
    </location>
</feature>
<dbReference type="Pfam" id="PF00069">
    <property type="entry name" value="Pkinase"/>
    <property type="match status" value="1"/>
</dbReference>
<evidence type="ECO:0000256" key="4">
    <source>
        <dbReference type="ARBA" id="ARBA00022741"/>
    </source>
</evidence>
<evidence type="ECO:0000313" key="10">
    <source>
        <dbReference type="EMBL" id="GGP81281.1"/>
    </source>
</evidence>
<feature type="domain" description="Protein kinase" evidence="9">
    <location>
        <begin position="5"/>
        <end position="261"/>
    </location>
</feature>
<dbReference type="SUPFAM" id="SSF56112">
    <property type="entry name" value="Protein kinase-like (PK-like)"/>
    <property type="match status" value="1"/>
</dbReference>
<dbReference type="PROSITE" id="PS00107">
    <property type="entry name" value="PROTEIN_KINASE_ATP"/>
    <property type="match status" value="1"/>
</dbReference>
<feature type="compositionally biased region" description="Low complexity" evidence="8">
    <location>
        <begin position="601"/>
        <end position="618"/>
    </location>
</feature>
<evidence type="ECO:0000256" key="2">
    <source>
        <dbReference type="ARBA" id="ARBA00022527"/>
    </source>
</evidence>
<evidence type="ECO:0000256" key="1">
    <source>
        <dbReference type="ARBA" id="ARBA00012513"/>
    </source>
</evidence>
<keyword evidence="2" id="KW-0723">Serine/threonine-protein kinase</keyword>
<gene>
    <name evidence="10" type="ORF">GCM10010140_07730</name>
</gene>
<evidence type="ECO:0000256" key="8">
    <source>
        <dbReference type="SAM" id="MobiDB-lite"/>
    </source>
</evidence>
<evidence type="ECO:0000256" key="5">
    <source>
        <dbReference type="ARBA" id="ARBA00022777"/>
    </source>
</evidence>
<dbReference type="InterPro" id="IPR011009">
    <property type="entry name" value="Kinase-like_dom_sf"/>
</dbReference>